<protein>
    <submittedName>
        <fullName evidence="1">Uncharacterized protein</fullName>
    </submittedName>
</protein>
<sequence length="115" mass="13293">MVISPDIFNNLVLKKDFRDQKDADYLISLCKAYPNFKLPFILLLNYQPDFFNQEYWKKGEELILNSKSNWNAYLRVEGAEAHKAGSKMGGHNNGKCVDQKAILQKYLSKDTPSFI</sequence>
<comment type="caution">
    <text evidence="1">The sequence shown here is derived from an EMBL/GenBank/DDBJ whole genome shotgun (WGS) entry which is preliminary data.</text>
</comment>
<proteinExistence type="predicted"/>
<evidence type="ECO:0000313" key="1">
    <source>
        <dbReference type="EMBL" id="MCP9761393.1"/>
    </source>
</evidence>
<organism evidence="1 2">
    <name type="scientific">Lacihabitans soyangensis</name>
    <dbReference type="NCBI Taxonomy" id="869394"/>
    <lineage>
        <taxon>Bacteria</taxon>
        <taxon>Pseudomonadati</taxon>
        <taxon>Bacteroidota</taxon>
        <taxon>Cytophagia</taxon>
        <taxon>Cytophagales</taxon>
        <taxon>Leadbetterellaceae</taxon>
        <taxon>Lacihabitans</taxon>
    </lineage>
</organism>
<dbReference type="AlphaFoldDB" id="A0AAE3KQS9"/>
<gene>
    <name evidence="1" type="ORF">EGI31_00390</name>
</gene>
<evidence type="ECO:0000313" key="2">
    <source>
        <dbReference type="Proteomes" id="UP001204144"/>
    </source>
</evidence>
<keyword evidence="2" id="KW-1185">Reference proteome</keyword>
<name>A0AAE3KQS9_9BACT</name>
<accession>A0AAE3KQS9</accession>
<dbReference type="RefSeq" id="WP_255035129.1">
    <property type="nucleotide sequence ID" value="NZ_RJUF01000001.1"/>
</dbReference>
<reference evidence="1 2" key="1">
    <citation type="submission" date="2018-11" db="EMBL/GenBank/DDBJ databases">
        <title>Novel bacteria species description.</title>
        <authorList>
            <person name="Han J.-H."/>
        </authorList>
    </citation>
    <scope>NUCLEOTIDE SEQUENCE [LARGE SCALE GENOMIC DNA]</scope>
    <source>
        <strain evidence="1 2">KCTC23259</strain>
    </source>
</reference>
<dbReference type="Proteomes" id="UP001204144">
    <property type="component" value="Unassembled WGS sequence"/>
</dbReference>
<dbReference type="EMBL" id="RJUF01000001">
    <property type="protein sequence ID" value="MCP9761393.1"/>
    <property type="molecule type" value="Genomic_DNA"/>
</dbReference>